<evidence type="ECO:0000313" key="2">
    <source>
        <dbReference type="EMBL" id="JAH12572.1"/>
    </source>
</evidence>
<evidence type="ECO:0000256" key="1">
    <source>
        <dbReference type="SAM" id="MobiDB-lite"/>
    </source>
</evidence>
<protein>
    <submittedName>
        <fullName evidence="2">Uncharacterized protein</fullName>
    </submittedName>
</protein>
<feature type="compositionally biased region" description="Basic and acidic residues" evidence="1">
    <location>
        <begin position="1"/>
        <end position="10"/>
    </location>
</feature>
<reference evidence="2" key="1">
    <citation type="submission" date="2014-11" db="EMBL/GenBank/DDBJ databases">
        <authorList>
            <person name="Amaro Gonzalez C."/>
        </authorList>
    </citation>
    <scope>NUCLEOTIDE SEQUENCE</scope>
</reference>
<feature type="region of interest" description="Disordered" evidence="1">
    <location>
        <begin position="1"/>
        <end position="24"/>
    </location>
</feature>
<proteinExistence type="predicted"/>
<dbReference type="AlphaFoldDB" id="A0A0E9Q7R2"/>
<sequence>MLLRLPDSENNRPQSVHLKGFSPV</sequence>
<organism evidence="2">
    <name type="scientific">Anguilla anguilla</name>
    <name type="common">European freshwater eel</name>
    <name type="synonym">Muraena anguilla</name>
    <dbReference type="NCBI Taxonomy" id="7936"/>
    <lineage>
        <taxon>Eukaryota</taxon>
        <taxon>Metazoa</taxon>
        <taxon>Chordata</taxon>
        <taxon>Craniata</taxon>
        <taxon>Vertebrata</taxon>
        <taxon>Euteleostomi</taxon>
        <taxon>Actinopterygii</taxon>
        <taxon>Neopterygii</taxon>
        <taxon>Teleostei</taxon>
        <taxon>Anguilliformes</taxon>
        <taxon>Anguillidae</taxon>
        <taxon>Anguilla</taxon>
    </lineage>
</organism>
<accession>A0A0E9Q7R2</accession>
<name>A0A0E9Q7R2_ANGAN</name>
<reference evidence="2" key="2">
    <citation type="journal article" date="2015" name="Fish Shellfish Immunol.">
        <title>Early steps in the European eel (Anguilla anguilla)-Vibrio vulnificus interaction in the gills: Role of the RtxA13 toxin.</title>
        <authorList>
            <person name="Callol A."/>
            <person name="Pajuelo D."/>
            <person name="Ebbesson L."/>
            <person name="Teles M."/>
            <person name="MacKenzie S."/>
            <person name="Amaro C."/>
        </authorList>
    </citation>
    <scope>NUCLEOTIDE SEQUENCE</scope>
</reference>
<dbReference type="EMBL" id="GBXM01096005">
    <property type="protein sequence ID" value="JAH12572.1"/>
    <property type="molecule type" value="Transcribed_RNA"/>
</dbReference>